<feature type="transmembrane region" description="Helical" evidence="2">
    <location>
        <begin position="13"/>
        <end position="31"/>
    </location>
</feature>
<dbReference type="EMBL" id="JADNRY010000654">
    <property type="protein sequence ID" value="KAF9031333.1"/>
    <property type="molecule type" value="Genomic_DNA"/>
</dbReference>
<keyword evidence="2" id="KW-1133">Transmembrane helix</keyword>
<evidence type="ECO:0000313" key="4">
    <source>
        <dbReference type="Proteomes" id="UP000772434"/>
    </source>
</evidence>
<protein>
    <recommendedName>
        <fullName evidence="5">Transmembrane protein</fullName>
    </recommendedName>
</protein>
<dbReference type="Proteomes" id="UP000772434">
    <property type="component" value="Unassembled WGS sequence"/>
</dbReference>
<reference evidence="3" key="1">
    <citation type="submission" date="2020-11" db="EMBL/GenBank/DDBJ databases">
        <authorList>
            <consortium name="DOE Joint Genome Institute"/>
            <person name="Ahrendt S."/>
            <person name="Riley R."/>
            <person name="Andreopoulos W."/>
            <person name="Labutti K."/>
            <person name="Pangilinan J."/>
            <person name="Ruiz-Duenas F.J."/>
            <person name="Barrasa J.M."/>
            <person name="Sanchez-Garcia M."/>
            <person name="Camarero S."/>
            <person name="Miyauchi S."/>
            <person name="Serrano A."/>
            <person name="Linde D."/>
            <person name="Babiker R."/>
            <person name="Drula E."/>
            <person name="Ayuso-Fernandez I."/>
            <person name="Pacheco R."/>
            <person name="Padilla G."/>
            <person name="Ferreira P."/>
            <person name="Barriuso J."/>
            <person name="Kellner H."/>
            <person name="Castanera R."/>
            <person name="Alfaro M."/>
            <person name="Ramirez L."/>
            <person name="Pisabarro A.G."/>
            <person name="Kuo A."/>
            <person name="Tritt A."/>
            <person name="Lipzen A."/>
            <person name="He G."/>
            <person name="Yan M."/>
            <person name="Ng V."/>
            <person name="Cullen D."/>
            <person name="Martin F."/>
            <person name="Rosso M.-N."/>
            <person name="Henrissat B."/>
            <person name="Hibbett D."/>
            <person name="Martinez A.T."/>
            <person name="Grigoriev I.V."/>
        </authorList>
    </citation>
    <scope>NUCLEOTIDE SEQUENCE</scope>
    <source>
        <strain evidence="3">AH 40177</strain>
    </source>
</reference>
<evidence type="ECO:0000256" key="1">
    <source>
        <dbReference type="SAM" id="MobiDB-lite"/>
    </source>
</evidence>
<feature type="compositionally biased region" description="Polar residues" evidence="1">
    <location>
        <begin position="356"/>
        <end position="381"/>
    </location>
</feature>
<evidence type="ECO:0000313" key="3">
    <source>
        <dbReference type="EMBL" id="KAF9031333.1"/>
    </source>
</evidence>
<feature type="region of interest" description="Disordered" evidence="1">
    <location>
        <begin position="352"/>
        <end position="381"/>
    </location>
</feature>
<keyword evidence="2" id="KW-0812">Transmembrane</keyword>
<gene>
    <name evidence="3" type="ORF">BDP27DRAFT_1436129</name>
</gene>
<accession>A0A9P5P6W2</accession>
<organism evidence="3 4">
    <name type="scientific">Rhodocollybia butyracea</name>
    <dbReference type="NCBI Taxonomy" id="206335"/>
    <lineage>
        <taxon>Eukaryota</taxon>
        <taxon>Fungi</taxon>
        <taxon>Dikarya</taxon>
        <taxon>Basidiomycota</taxon>
        <taxon>Agaricomycotina</taxon>
        <taxon>Agaricomycetes</taxon>
        <taxon>Agaricomycetidae</taxon>
        <taxon>Agaricales</taxon>
        <taxon>Marasmiineae</taxon>
        <taxon>Omphalotaceae</taxon>
        <taxon>Rhodocollybia</taxon>
    </lineage>
</organism>
<evidence type="ECO:0000256" key="2">
    <source>
        <dbReference type="SAM" id="Phobius"/>
    </source>
</evidence>
<comment type="caution">
    <text evidence="3">The sequence shown here is derived from an EMBL/GenBank/DDBJ whole genome shotgun (WGS) entry which is preliminary data.</text>
</comment>
<keyword evidence="2" id="KW-0472">Membrane</keyword>
<dbReference type="AlphaFoldDB" id="A0A9P5P6W2"/>
<evidence type="ECO:0008006" key="5">
    <source>
        <dbReference type="Google" id="ProtNLM"/>
    </source>
</evidence>
<keyword evidence="4" id="KW-1185">Reference proteome</keyword>
<name>A0A9P5P6W2_9AGAR</name>
<proteinExistence type="predicted"/>
<sequence length="381" mass="40965">MPAHPSVFSLKELILVGAFVKFVLSMVTAVLMRHHNGAVNDRLWTIGVVVMAQQFLSSVVEWIDVRNQENRLHDMMKKRSTLLGMNSGGNMNSAQISSTGLITVAATRNGQLGQDGQTNGVVFNPWAMINKNTPSPTLIPSTCSSASLSSSDELSLLSQNKGLKARSRLGNEGSKADGAELEMQRLRPVLTERNINVAPLAAGVLLEAKGTSKALVAIEPHMISIENNTRSCTKDTLLVSPCPSCPGSNTVETSGDRQYNKQTDLGQYGMIAHNNPLKTSAIPLVLAASSTLHGTDDSESSLASWACGSNQRLHVTTEDDETGMQEYRETTPGSDLDDVAFEERITGILHDDPLTTRDTNVESPSTADSMFPSTQIKTGVI</sequence>